<evidence type="ECO:0000256" key="8">
    <source>
        <dbReference type="PIRSR" id="PIRSR000362-2"/>
    </source>
</evidence>
<evidence type="ECO:0000256" key="2">
    <source>
        <dbReference type="ARBA" id="ARBA00022630"/>
    </source>
</evidence>
<dbReference type="EC" id="1.18.1.6" evidence="6"/>
<dbReference type="PRINTS" id="PR00419">
    <property type="entry name" value="ADXRDTASE"/>
</dbReference>
<dbReference type="EMBL" id="JABCYN010000014">
    <property type="protein sequence ID" value="KAF6014564.1"/>
    <property type="molecule type" value="Genomic_DNA"/>
</dbReference>
<dbReference type="SUPFAM" id="SSF51971">
    <property type="entry name" value="Nucleotide-binding domain"/>
    <property type="match status" value="1"/>
</dbReference>
<feature type="binding site" evidence="7">
    <location>
        <position position="69"/>
    </location>
    <ligand>
        <name>FAD</name>
        <dbReference type="ChEBI" id="CHEBI:57692"/>
    </ligand>
</feature>
<dbReference type="PANTHER" id="PTHR48467">
    <property type="entry name" value="GLUTAMATE SYNTHASE 1 [NADH], CHLOROPLASTIC-LIKE"/>
    <property type="match status" value="1"/>
</dbReference>
<comment type="caution">
    <text evidence="10">The sequence shown here is derived from an EMBL/GenBank/DDBJ whole genome shotgun (WGS) entry which is preliminary data.</text>
</comment>
<dbReference type="InterPro" id="IPR055275">
    <property type="entry name" value="Ferredox_Rdtase"/>
</dbReference>
<name>A0A8H6BNB9_DEKBR</name>
<sequence length="461" mass="52542">MIVVLIYFNGMTPTFTRLTLAYISRRFLSTTACRLSKKVAVVGAGPSGFYTSLNLLKDNDPSLQIDMFERNPCPFGLVRYGVAPDHPEVKNCQERFQDTRKDERFKYYGNVTVGIDLKLKELYDNYDIVVYAYGSNKENKLGIPGEDDHPGIINSKAFVGWYNGSPEYKDLDPPLDKVKSVVIIGNGNVAIDIARVLLAPIESHWKMTDISRHAIEQLGKSKVEKVTIVARKGFLESKFTNKEFKELFELYKEGVYFGGWPKQKFVTLQDLKLGRVDKRRLSLVNKYKGLLEKETAGGKTPRRVWYLDYLKSPIGFKVNRADPELLEEVIFRDNSIKIERIPNTRSYRSIITPTEDGKVIGRNDSYCVGWVANGSRGNINSTVMTSGLLAEIIQEQLNAKNNNIDKPGRKVMEELLDKRNVNVVNWDDWTTIEAFEKMKGKESGKPMEKVTDFKEMLNICK</sequence>
<organism evidence="10 11">
    <name type="scientific">Dekkera bruxellensis</name>
    <name type="common">Brettanomyces custersii</name>
    <dbReference type="NCBI Taxonomy" id="5007"/>
    <lineage>
        <taxon>Eukaryota</taxon>
        <taxon>Fungi</taxon>
        <taxon>Dikarya</taxon>
        <taxon>Ascomycota</taxon>
        <taxon>Saccharomycotina</taxon>
        <taxon>Pichiomycetes</taxon>
        <taxon>Pichiales</taxon>
        <taxon>Pichiaceae</taxon>
        <taxon>Brettanomyces</taxon>
    </lineage>
</organism>
<feature type="binding site" evidence="8">
    <location>
        <position position="377"/>
    </location>
    <ligand>
        <name>NADP(+)</name>
        <dbReference type="ChEBI" id="CHEBI:58349"/>
    </ligand>
</feature>
<evidence type="ECO:0000256" key="5">
    <source>
        <dbReference type="ARBA" id="ARBA00023002"/>
    </source>
</evidence>
<evidence type="ECO:0000256" key="4">
    <source>
        <dbReference type="ARBA" id="ARBA00022857"/>
    </source>
</evidence>
<reference evidence="10 11" key="1">
    <citation type="journal article" date="2020" name="Appl. Microbiol. Biotechnol.">
        <title>Targeted gene deletion in Brettanomyces bruxellensis with an expression-free CRISPR-Cas9 system.</title>
        <authorList>
            <person name="Varela C."/>
            <person name="Bartel C."/>
            <person name="Onetto C."/>
            <person name="Borneman A."/>
        </authorList>
    </citation>
    <scope>NUCLEOTIDE SEQUENCE [LARGE SCALE GENOMIC DNA]</scope>
    <source>
        <strain evidence="10 11">AWRI1613</strain>
    </source>
</reference>
<dbReference type="AlphaFoldDB" id="A0A8H6BNB9"/>
<feature type="binding site" evidence="8">
    <location>
        <position position="243"/>
    </location>
    <ligand>
        <name>NADP(+)</name>
        <dbReference type="ChEBI" id="CHEBI:58349"/>
    </ligand>
</feature>
<feature type="binding site" evidence="7">
    <location>
        <position position="370"/>
    </location>
    <ligand>
        <name>FAD</name>
        <dbReference type="ChEBI" id="CHEBI:57692"/>
    </ligand>
</feature>
<dbReference type="InterPro" id="IPR021163">
    <property type="entry name" value="Ferredox_Rdtase_adrenod"/>
</dbReference>
<dbReference type="GO" id="GO:0016491">
    <property type="term" value="F:oxidoreductase activity"/>
    <property type="evidence" value="ECO:0007669"/>
    <property type="project" value="UniProtKB-KW"/>
</dbReference>
<evidence type="ECO:0000259" key="9">
    <source>
        <dbReference type="Pfam" id="PF07992"/>
    </source>
</evidence>
<evidence type="ECO:0000313" key="11">
    <source>
        <dbReference type="Proteomes" id="UP000568158"/>
    </source>
</evidence>
<dbReference type="Proteomes" id="UP000568158">
    <property type="component" value="Unassembled WGS sequence"/>
</dbReference>
<comment type="cofactor">
    <cofactor evidence="1 6 7">
        <name>FAD</name>
        <dbReference type="ChEBI" id="CHEBI:57692"/>
    </cofactor>
</comment>
<gene>
    <name evidence="10" type="ORF">HII12_001389</name>
</gene>
<evidence type="ECO:0000256" key="6">
    <source>
        <dbReference type="PIRNR" id="PIRNR000362"/>
    </source>
</evidence>
<keyword evidence="6" id="KW-0496">Mitochondrion</keyword>
<dbReference type="PANTHER" id="PTHR48467:SF1">
    <property type="entry name" value="GLUTAMATE SYNTHASE 1 [NADH], CHLOROPLASTIC-LIKE"/>
    <property type="match status" value="1"/>
</dbReference>
<keyword evidence="4 6" id="KW-0521">NADP</keyword>
<protein>
    <recommendedName>
        <fullName evidence="6">NADPH:adrenodoxin oxidoreductase, mitochondrial</fullName>
        <ecNumber evidence="6">1.18.1.6</ecNumber>
    </recommendedName>
</protein>
<accession>A0A8H6BNB9</accession>
<feature type="domain" description="FAD/NAD(P)-binding" evidence="9">
    <location>
        <begin position="37"/>
        <end position="246"/>
    </location>
</feature>
<feature type="binding site" evidence="7">
    <location>
        <position position="77"/>
    </location>
    <ligand>
        <name>FAD</name>
        <dbReference type="ChEBI" id="CHEBI:57692"/>
    </ligand>
</feature>
<dbReference type="PIRSF" id="PIRSF000362">
    <property type="entry name" value="FNR"/>
    <property type="match status" value="1"/>
</dbReference>
<keyword evidence="5 6" id="KW-0560">Oxidoreductase</keyword>
<feature type="binding site" evidence="7">
    <location>
        <begin position="377"/>
        <end position="379"/>
    </location>
    <ligand>
        <name>FAD</name>
        <dbReference type="ChEBI" id="CHEBI:57692"/>
    </ligand>
</feature>
<dbReference type="GO" id="GO:0005739">
    <property type="term" value="C:mitochondrion"/>
    <property type="evidence" value="ECO:0007669"/>
    <property type="project" value="UniProtKB-SubCell"/>
</dbReference>
<evidence type="ECO:0000313" key="10">
    <source>
        <dbReference type="EMBL" id="KAF6014564.1"/>
    </source>
</evidence>
<proteinExistence type="inferred from homology"/>
<keyword evidence="3 6" id="KW-0274">FAD</keyword>
<dbReference type="Gene3D" id="3.40.50.720">
    <property type="entry name" value="NAD(P)-binding Rossmann-like Domain"/>
    <property type="match status" value="2"/>
</dbReference>
<evidence type="ECO:0000256" key="7">
    <source>
        <dbReference type="PIRSR" id="PIRSR000362-1"/>
    </source>
</evidence>
<dbReference type="InterPro" id="IPR023753">
    <property type="entry name" value="FAD/NAD-binding_dom"/>
</dbReference>
<feature type="binding site" evidence="8">
    <location>
        <begin position="186"/>
        <end position="189"/>
    </location>
    <ligand>
        <name>NADP(+)</name>
        <dbReference type="ChEBI" id="CHEBI:58349"/>
    </ligand>
</feature>
<feature type="binding site" evidence="7">
    <location>
        <position position="113"/>
    </location>
    <ligand>
        <name>FAD</name>
        <dbReference type="ChEBI" id="CHEBI:57692"/>
    </ligand>
</feature>
<comment type="similarity">
    <text evidence="6">Belongs to the ferredoxin--NADP reductase type 1 family.</text>
</comment>
<dbReference type="Pfam" id="PF07992">
    <property type="entry name" value="Pyr_redox_2"/>
    <property type="match status" value="1"/>
</dbReference>
<evidence type="ECO:0000256" key="1">
    <source>
        <dbReference type="ARBA" id="ARBA00001974"/>
    </source>
</evidence>
<evidence type="ECO:0000256" key="3">
    <source>
        <dbReference type="ARBA" id="ARBA00022827"/>
    </source>
</evidence>
<keyword evidence="2 6" id="KW-0285">Flavoprotein</keyword>
<comment type="subcellular location">
    <subcellularLocation>
        <location evidence="6">Mitochondrion</location>
    </subcellularLocation>
</comment>
<feature type="binding site" evidence="7">
    <location>
        <position position="47"/>
    </location>
    <ligand>
        <name>FAD</name>
        <dbReference type="ChEBI" id="CHEBI:57692"/>
    </ligand>
</feature>
<comment type="catalytic activity">
    <reaction evidence="6">
        <text>2 reduced [adrenodoxin] + NADP(+) + H(+) = 2 oxidized [adrenodoxin] + NADPH</text>
        <dbReference type="Rhea" id="RHEA:42312"/>
        <dbReference type="Rhea" id="RHEA-COMP:9998"/>
        <dbReference type="Rhea" id="RHEA-COMP:9999"/>
        <dbReference type="ChEBI" id="CHEBI:15378"/>
        <dbReference type="ChEBI" id="CHEBI:33737"/>
        <dbReference type="ChEBI" id="CHEBI:33738"/>
        <dbReference type="ChEBI" id="CHEBI:57783"/>
        <dbReference type="ChEBI" id="CHEBI:58349"/>
        <dbReference type="EC" id="1.18.1.6"/>
    </reaction>
</comment>